<dbReference type="EMBL" id="CP002683">
    <property type="protein sequence ID" value="AEH44798.1"/>
    <property type="molecule type" value="Genomic_DNA"/>
</dbReference>
<dbReference type="PaxDb" id="667014-Thein_0924"/>
<proteinExistence type="predicted"/>
<reference evidence="1 2" key="2">
    <citation type="journal article" date="2012" name="Stand. Genomic Sci.">
        <title>Complete genome sequence of the thermophilic sulfate-reducing ocean bacterium Thermodesulfatator indicus type strain (CIR29812(T)).</title>
        <authorList>
            <person name="Anderson I."/>
            <person name="Saunders E."/>
            <person name="Lapidus A."/>
            <person name="Nolan M."/>
            <person name="Lucas S."/>
            <person name="Tice H."/>
            <person name="Del Rio T.G."/>
            <person name="Cheng J.F."/>
            <person name="Han C."/>
            <person name="Tapia R."/>
            <person name="Goodwin L.A."/>
            <person name="Pitluck S."/>
            <person name="Liolios K."/>
            <person name="Mavromatis K."/>
            <person name="Pagani I."/>
            <person name="Ivanova N."/>
            <person name="Mikhailova N."/>
            <person name="Pati A."/>
            <person name="Chen A."/>
            <person name="Palaniappan K."/>
            <person name="Land M."/>
            <person name="Hauser L."/>
            <person name="Jeffries C.D."/>
            <person name="Chang Y.J."/>
            <person name="Brambilla E.M."/>
            <person name="Rohde M."/>
            <person name="Spring S."/>
            <person name="Goker M."/>
            <person name="Detter J.C."/>
            <person name="Woyke T."/>
            <person name="Bristow J."/>
            <person name="Eisen J.A."/>
            <person name="Markowitz V."/>
            <person name="Hugenholtz P."/>
            <person name="Kyrpides N.C."/>
            <person name="Klenk H.P."/>
        </authorList>
    </citation>
    <scope>NUCLEOTIDE SEQUENCE [LARGE SCALE GENOMIC DNA]</scope>
    <source>
        <strain evidence="2">DSM 15286 / JCM 11887 / CIR29812</strain>
    </source>
</reference>
<dbReference type="PATRIC" id="fig|667014.3.peg.947"/>
<dbReference type="PANTHER" id="PTHR36454">
    <property type="entry name" value="LMO2823 PROTEIN"/>
    <property type="match status" value="1"/>
</dbReference>
<dbReference type="HOGENOM" id="CLU_031277_2_0_0"/>
<accession>F8AD66</accession>
<protein>
    <submittedName>
        <fullName evidence="1">Uncharacterized conserved protein UCP033563</fullName>
    </submittedName>
</protein>
<organism evidence="1 2">
    <name type="scientific">Thermodesulfatator indicus (strain DSM 15286 / JCM 11887 / CIR29812)</name>
    <dbReference type="NCBI Taxonomy" id="667014"/>
    <lineage>
        <taxon>Bacteria</taxon>
        <taxon>Pseudomonadati</taxon>
        <taxon>Thermodesulfobacteriota</taxon>
        <taxon>Thermodesulfobacteria</taxon>
        <taxon>Thermodesulfobacteriales</taxon>
        <taxon>Thermodesulfatatoraceae</taxon>
        <taxon>Thermodesulfatator</taxon>
    </lineage>
</organism>
<reference evidence="2" key="1">
    <citation type="submission" date="2011-04" db="EMBL/GenBank/DDBJ databases">
        <title>The complete genome of Thermodesulfatator indicus DSM 15286.</title>
        <authorList>
            <person name="Lucas S."/>
            <person name="Copeland A."/>
            <person name="Lapidus A."/>
            <person name="Bruce D."/>
            <person name="Goodwin L."/>
            <person name="Pitluck S."/>
            <person name="Peters L."/>
            <person name="Kyrpides N."/>
            <person name="Mavromatis K."/>
            <person name="Pagani I."/>
            <person name="Ivanova N."/>
            <person name="Saunders L."/>
            <person name="Detter J.C."/>
            <person name="Tapia R."/>
            <person name="Han C."/>
            <person name="Land M."/>
            <person name="Hauser L."/>
            <person name="Markowitz V."/>
            <person name="Cheng J.-F."/>
            <person name="Hugenholtz P."/>
            <person name="Woyke T."/>
            <person name="Wu D."/>
            <person name="Spring S."/>
            <person name="Schroeder M."/>
            <person name="Brambilla E."/>
            <person name="Klenk H.-P."/>
            <person name="Eisen J.A."/>
        </authorList>
    </citation>
    <scope>NUCLEOTIDE SEQUENCE [LARGE SCALE GENOMIC DNA]</scope>
    <source>
        <strain evidence="2">DSM 15286 / JCM 11887 / CIR29812</strain>
    </source>
</reference>
<dbReference type="Pfam" id="PF06245">
    <property type="entry name" value="DUF1015"/>
    <property type="match status" value="1"/>
</dbReference>
<dbReference type="InterPro" id="IPR008323">
    <property type="entry name" value="UCP033563"/>
</dbReference>
<dbReference type="Proteomes" id="UP000006793">
    <property type="component" value="Chromosome"/>
</dbReference>
<keyword evidence="2" id="KW-1185">Reference proteome</keyword>
<dbReference type="eggNOG" id="COG4198">
    <property type="taxonomic scope" value="Bacteria"/>
</dbReference>
<evidence type="ECO:0000313" key="1">
    <source>
        <dbReference type="EMBL" id="AEH44798.1"/>
    </source>
</evidence>
<dbReference type="KEGG" id="tid:Thein_0924"/>
<gene>
    <name evidence="1" type="ordered locus">Thein_0924</name>
</gene>
<dbReference type="OrthoDB" id="9781616at2"/>
<name>F8AD66_THEID</name>
<dbReference type="InParanoid" id="F8AD66"/>
<dbReference type="AlphaFoldDB" id="F8AD66"/>
<dbReference type="STRING" id="667014.Thein_0924"/>
<dbReference type="RefSeq" id="WP_013907540.1">
    <property type="nucleotide sequence ID" value="NC_015681.1"/>
</dbReference>
<sequence length="428" mass="49798">MNEIKPFYGWRYNTEKVSLEDVLAPPYDVVSAEEQENYLKKSPYNIFHLELGEIFSSDNQNENRYTRAKEFWNRWRQEGILVREKKPSIYLYNLHFEWEGRRITRKGFISLVRLAPWETKKILPHEKTFDKVTEDRLKLLKATQAQFSQIFCLYHDKNLVSLNALEEKAKLLYQVKDPQGFTHELLQVTDKEALELVQQTIEKGPLYIADGHHRYTTALRFMKEMEEKYGANPPRCFHYMMMYLCPFEEPGLLVLPTHRLLTLSLSLEEIKQKLESWGKISELTLSPNKLNAYISELKPYEFVIVNNGNLFIFKLEKEKIDKAKEIFPPSVAKLPVALFTWVIKEALKIDEAALKVQGKARFIPWVPEILDKAKGNIFGFLLAPTPVLALEEVSQAGTVMPHKSTYFHPKILTGTVLFEISPEKGPPC</sequence>
<dbReference type="PIRSF" id="PIRSF033563">
    <property type="entry name" value="UCP033563"/>
    <property type="match status" value="1"/>
</dbReference>
<evidence type="ECO:0000313" key="2">
    <source>
        <dbReference type="Proteomes" id="UP000006793"/>
    </source>
</evidence>
<dbReference type="PANTHER" id="PTHR36454:SF1">
    <property type="entry name" value="DUF1015 DOMAIN-CONTAINING PROTEIN"/>
    <property type="match status" value="1"/>
</dbReference>